<dbReference type="RefSeq" id="WP_012160973.1">
    <property type="nucleotide sequence ID" value="NC_009925.1"/>
</dbReference>
<reference evidence="4 5" key="1">
    <citation type="journal article" date="2008" name="Proc. Natl. Acad. Sci. U.S.A.">
        <title>Niche adaptation and genome expansion in the chlorophyll d-producing cyanobacterium Acaryochloris marina.</title>
        <authorList>
            <person name="Swingley W.D."/>
            <person name="Chen M."/>
            <person name="Cheung P.C."/>
            <person name="Conrad A.L."/>
            <person name="Dejesa L.C."/>
            <person name="Hao J."/>
            <person name="Honchak B.M."/>
            <person name="Karbach L.E."/>
            <person name="Kurdoglu A."/>
            <person name="Lahiri S."/>
            <person name="Mastrian S.D."/>
            <person name="Miyashita H."/>
            <person name="Page L."/>
            <person name="Ramakrishna P."/>
            <person name="Satoh S."/>
            <person name="Sattley W.M."/>
            <person name="Shimada Y."/>
            <person name="Taylor H.L."/>
            <person name="Tomo T."/>
            <person name="Tsuchiya T."/>
            <person name="Wang Z.T."/>
            <person name="Raymond J."/>
            <person name="Mimuro M."/>
            <person name="Blankenship R.E."/>
            <person name="Touchman J.W."/>
        </authorList>
    </citation>
    <scope>NUCLEOTIDE SEQUENCE [LARGE SCALE GENOMIC DNA]</scope>
    <source>
        <strain evidence="5">MBIC 11017</strain>
    </source>
</reference>
<dbReference type="GO" id="GO:0005524">
    <property type="term" value="F:ATP binding"/>
    <property type="evidence" value="ECO:0007669"/>
    <property type="project" value="InterPro"/>
</dbReference>
<dbReference type="OrthoDB" id="507876at2"/>
<dbReference type="Pfam" id="PF12849">
    <property type="entry name" value="PBP_like_2"/>
    <property type="match status" value="1"/>
</dbReference>
<dbReference type="Proteomes" id="UP000000268">
    <property type="component" value="Chromosome"/>
</dbReference>
<dbReference type="PANTHER" id="PTHR30570:SF1">
    <property type="entry name" value="PHOSPHATE-BINDING PROTEIN PSTS"/>
    <property type="match status" value="1"/>
</dbReference>
<dbReference type="GO" id="GO:0004672">
    <property type="term" value="F:protein kinase activity"/>
    <property type="evidence" value="ECO:0007669"/>
    <property type="project" value="InterPro"/>
</dbReference>
<dbReference type="SUPFAM" id="SSF53850">
    <property type="entry name" value="Periplasmic binding protein-like II"/>
    <property type="match status" value="1"/>
</dbReference>
<feature type="transmembrane region" description="Helical" evidence="2">
    <location>
        <begin position="335"/>
        <end position="356"/>
    </location>
</feature>
<dbReference type="KEGG" id="amr:AM1_0277"/>
<keyword evidence="5" id="KW-1185">Reference proteome</keyword>
<dbReference type="Gene3D" id="1.10.510.10">
    <property type="entry name" value="Transferase(Phosphotransferase) domain 1"/>
    <property type="match status" value="1"/>
</dbReference>
<dbReference type="eggNOG" id="COG0515">
    <property type="taxonomic scope" value="Bacteria"/>
</dbReference>
<keyword evidence="2" id="KW-0472">Membrane</keyword>
<dbReference type="AlphaFoldDB" id="B0C8X3"/>
<proteinExistence type="predicted"/>
<dbReference type="Gene3D" id="3.40.190.10">
    <property type="entry name" value="Periplasmic binding protein-like II"/>
    <property type="match status" value="1"/>
</dbReference>
<feature type="domain" description="Protein kinase" evidence="3">
    <location>
        <begin position="50"/>
        <end position="346"/>
    </location>
</feature>
<dbReference type="InterPro" id="IPR011009">
    <property type="entry name" value="Kinase-like_dom_sf"/>
</dbReference>
<keyword evidence="2" id="KW-0812">Transmembrane</keyword>
<keyword evidence="1" id="KW-0732">Signal</keyword>
<name>B0C8X3_ACAM1</name>
<organism evidence="4 5">
    <name type="scientific">Acaryochloris marina (strain MBIC 11017)</name>
    <dbReference type="NCBI Taxonomy" id="329726"/>
    <lineage>
        <taxon>Bacteria</taxon>
        <taxon>Bacillati</taxon>
        <taxon>Cyanobacteriota</taxon>
        <taxon>Cyanophyceae</taxon>
        <taxon>Acaryochloridales</taxon>
        <taxon>Acaryochloridaceae</taxon>
        <taxon>Acaryochloris</taxon>
    </lineage>
</organism>
<accession>B0C8X3</accession>
<dbReference type="SMART" id="SM00220">
    <property type="entry name" value="S_TKc"/>
    <property type="match status" value="1"/>
</dbReference>
<keyword evidence="2" id="KW-1133">Transmembrane helix</keyword>
<evidence type="ECO:0000313" key="4">
    <source>
        <dbReference type="EMBL" id="ABW25363.1"/>
    </source>
</evidence>
<dbReference type="InterPro" id="IPR000719">
    <property type="entry name" value="Prot_kinase_dom"/>
</dbReference>
<gene>
    <name evidence="4" type="ordered locus">AM1_0277</name>
</gene>
<dbReference type="eggNOG" id="COG0226">
    <property type="taxonomic scope" value="Bacteria"/>
</dbReference>
<evidence type="ECO:0000256" key="2">
    <source>
        <dbReference type="SAM" id="Phobius"/>
    </source>
</evidence>
<dbReference type="EMBL" id="CP000828">
    <property type="protein sequence ID" value="ABW25363.1"/>
    <property type="molecule type" value="Genomic_DNA"/>
</dbReference>
<dbReference type="HOGENOM" id="CLU_375459_0_0_3"/>
<dbReference type="PROSITE" id="PS50011">
    <property type="entry name" value="PROTEIN_KINASE_DOM"/>
    <property type="match status" value="1"/>
</dbReference>
<dbReference type="STRING" id="329726.AM1_0277"/>
<dbReference type="InterPro" id="IPR024370">
    <property type="entry name" value="PBP_domain"/>
</dbReference>
<evidence type="ECO:0000313" key="5">
    <source>
        <dbReference type="Proteomes" id="UP000000268"/>
    </source>
</evidence>
<evidence type="ECO:0000256" key="1">
    <source>
        <dbReference type="ARBA" id="ARBA00022729"/>
    </source>
</evidence>
<dbReference type="InterPro" id="IPR050811">
    <property type="entry name" value="Phosphate_ABC_transporter"/>
</dbReference>
<evidence type="ECO:0000259" key="3">
    <source>
        <dbReference type="PROSITE" id="PS50011"/>
    </source>
</evidence>
<dbReference type="SUPFAM" id="SSF56112">
    <property type="entry name" value="Protein kinase-like (PK-like)"/>
    <property type="match status" value="1"/>
</dbReference>
<protein>
    <recommendedName>
        <fullName evidence="3">Protein kinase domain-containing protein</fullName>
    </recommendedName>
</protein>
<dbReference type="PANTHER" id="PTHR30570">
    <property type="entry name" value="PERIPLASMIC PHOSPHATE BINDING COMPONENT OF PHOSPHATE ABC TRANSPORTER"/>
    <property type="match status" value="1"/>
</dbReference>
<sequence length="731" mass="81779">MIPKPPYPQYACPQGNPLTCTEDSGKGSCSVCHFPGVLSAKTKINGQNQYEIVDFLGQRGNGRLYKATNLSDQSACVLKEYVLPQQTFNSSQMAERREAFIQRSGISLADGRAQNFRLVMPVEAIPSPLPSSERYFLVYGGEYTHTTSLKQFLDHQSPLSVATIRNILSQILQSLEFMHQQQFRWISGQVQAGLLHGNLNLDSVLVAEKNPGLLVYLCDFYFWESLFTSPFAPQSRPAIAQDLQAVGTIAEYLTTASQDIQPPLDATQIESQSRSDLPLADQQFIQRLTGESAPPFETSEQARQALLSLPPVPLLDRPFSPVTAQKSIPTHPFRWWMGLVFAYIFIGSVGIGWLYLRNQTKHSLVTEHIPCCIDQVANVPTGPVQFLAEKQGTWDFLYTQPHLLKRNTTLQRELNQAQALLQSWQYQPMSVSQDMLADNPPGAYGQKVMDLLNGDSANFIITNHADNIDPSFGVKPFAYNGIAVFVAFGYAQRENSLPRRLKGKITLQQLRGLYTGKIKNWRELGGPNRPVKVYFPNQDGLLRIFERKVLVDESSIAAFRKQIATQVRTSRRIPDQTCVGSFCGFASTTLQLRAVIKDFEDRDSFSIGFDELNKVINQCSVYPLALADKGKVAISPFRLNNHRPITPTTDLCNSKASYSVNNQALQNQTYPLAFSLNVVFARDNRRQPAGQTFANILKTQETQCWLQQLGLVPLRKISAKSACQAKPKTKP</sequence>